<feature type="domain" description="VTT" evidence="8">
    <location>
        <begin position="61"/>
        <end position="183"/>
    </location>
</feature>
<accession>A0A7C4PZN7</accession>
<feature type="transmembrane region" description="Helical" evidence="7">
    <location>
        <begin position="80"/>
        <end position="101"/>
    </location>
</feature>
<dbReference type="GO" id="GO:0005886">
    <property type="term" value="C:plasma membrane"/>
    <property type="evidence" value="ECO:0007669"/>
    <property type="project" value="UniProtKB-SubCell"/>
</dbReference>
<dbReference type="PANTHER" id="PTHR42709">
    <property type="entry name" value="ALKALINE PHOSPHATASE LIKE PROTEIN"/>
    <property type="match status" value="1"/>
</dbReference>
<protein>
    <recommendedName>
        <fullName evidence="8">VTT domain-containing protein</fullName>
    </recommendedName>
</protein>
<dbReference type="AlphaFoldDB" id="A0A7C4PZN7"/>
<comment type="similarity">
    <text evidence="2">Belongs to the DedA family.</text>
</comment>
<reference evidence="9" key="1">
    <citation type="journal article" date="2020" name="mSystems">
        <title>Genome- and Community-Level Interaction Insights into Carbon Utilization and Element Cycling Functions of Hydrothermarchaeota in Hydrothermal Sediment.</title>
        <authorList>
            <person name="Zhou Z."/>
            <person name="Liu Y."/>
            <person name="Xu W."/>
            <person name="Pan J."/>
            <person name="Luo Z.H."/>
            <person name="Li M."/>
        </authorList>
    </citation>
    <scope>NUCLEOTIDE SEQUENCE [LARGE SCALE GENOMIC DNA]</scope>
    <source>
        <strain evidence="9">SpSt-556</strain>
    </source>
</reference>
<evidence type="ECO:0000313" key="9">
    <source>
        <dbReference type="EMBL" id="HGS85991.1"/>
    </source>
</evidence>
<dbReference type="InterPro" id="IPR051311">
    <property type="entry name" value="DedA_domain"/>
</dbReference>
<keyword evidence="3" id="KW-1003">Cell membrane</keyword>
<evidence type="ECO:0000256" key="1">
    <source>
        <dbReference type="ARBA" id="ARBA00004651"/>
    </source>
</evidence>
<evidence type="ECO:0000256" key="4">
    <source>
        <dbReference type="ARBA" id="ARBA00022692"/>
    </source>
</evidence>
<keyword evidence="5 7" id="KW-1133">Transmembrane helix</keyword>
<dbReference type="EMBL" id="DSXR01000001">
    <property type="protein sequence ID" value="HGS85991.1"/>
    <property type="molecule type" value="Genomic_DNA"/>
</dbReference>
<feature type="transmembrane region" description="Helical" evidence="7">
    <location>
        <begin position="45"/>
        <end position="68"/>
    </location>
</feature>
<evidence type="ECO:0000256" key="5">
    <source>
        <dbReference type="ARBA" id="ARBA00022989"/>
    </source>
</evidence>
<feature type="transmembrane region" description="Helical" evidence="7">
    <location>
        <begin position="163"/>
        <end position="186"/>
    </location>
</feature>
<sequence length="232" mass="25686">MWFNQNDDLVQIDFGRTIIMVEQLLGFGQNFWAALSSGSASSAHLWLYAVITLLVMVEGPVSILLAAGASSAGFLNPLPVFIAATLGNLIADTLWYGLGYIGKIDWLLRRRGWFGVNAEKLDLFRQVIHRQAVKLLIFAKLTNGLIVPVLIATGLARVPLRKWFPIIFVTNLLTSLVMVAIGYTMASSLLRVQQGLRYAAFAATLLFLLAASFYVRHLLSRKDVSAMLEKDE</sequence>
<feature type="transmembrane region" description="Helical" evidence="7">
    <location>
        <begin position="198"/>
        <end position="215"/>
    </location>
</feature>
<evidence type="ECO:0000256" key="2">
    <source>
        <dbReference type="ARBA" id="ARBA00010792"/>
    </source>
</evidence>
<evidence type="ECO:0000259" key="8">
    <source>
        <dbReference type="Pfam" id="PF09335"/>
    </source>
</evidence>
<name>A0A7C4PZN7_9CHLR</name>
<evidence type="ECO:0000256" key="7">
    <source>
        <dbReference type="SAM" id="Phobius"/>
    </source>
</evidence>
<dbReference type="InterPro" id="IPR032816">
    <property type="entry name" value="VTT_dom"/>
</dbReference>
<feature type="transmembrane region" description="Helical" evidence="7">
    <location>
        <begin position="135"/>
        <end position="157"/>
    </location>
</feature>
<dbReference type="PANTHER" id="PTHR42709:SF6">
    <property type="entry name" value="UNDECAPRENYL PHOSPHATE TRANSPORTER A"/>
    <property type="match status" value="1"/>
</dbReference>
<keyword evidence="6 7" id="KW-0472">Membrane</keyword>
<gene>
    <name evidence="9" type="ORF">ENT17_00050</name>
</gene>
<comment type="subcellular location">
    <subcellularLocation>
        <location evidence="1">Cell membrane</location>
        <topology evidence="1">Multi-pass membrane protein</topology>
    </subcellularLocation>
</comment>
<comment type="caution">
    <text evidence="9">The sequence shown here is derived from an EMBL/GenBank/DDBJ whole genome shotgun (WGS) entry which is preliminary data.</text>
</comment>
<proteinExistence type="inferred from homology"/>
<keyword evidence="4 7" id="KW-0812">Transmembrane</keyword>
<organism evidence="9">
    <name type="scientific">Bellilinea caldifistulae</name>
    <dbReference type="NCBI Taxonomy" id="360411"/>
    <lineage>
        <taxon>Bacteria</taxon>
        <taxon>Bacillati</taxon>
        <taxon>Chloroflexota</taxon>
        <taxon>Anaerolineae</taxon>
        <taxon>Anaerolineales</taxon>
        <taxon>Anaerolineaceae</taxon>
        <taxon>Bellilinea</taxon>
    </lineage>
</organism>
<dbReference type="Pfam" id="PF09335">
    <property type="entry name" value="VTT_dom"/>
    <property type="match status" value="1"/>
</dbReference>
<evidence type="ECO:0000256" key="6">
    <source>
        <dbReference type="ARBA" id="ARBA00023136"/>
    </source>
</evidence>
<evidence type="ECO:0000256" key="3">
    <source>
        <dbReference type="ARBA" id="ARBA00022475"/>
    </source>
</evidence>